<proteinExistence type="predicted"/>
<dbReference type="EMBL" id="CP016174">
    <property type="protein sequence ID" value="ANN15061.1"/>
    <property type="molecule type" value="Genomic_DNA"/>
</dbReference>
<name>A0A193BS76_AMYOR</name>
<sequence>MATIGVLVVAMSVLCRAEISQGWEVHSVVVDQLDTVRTVDKYVAVLKVAMGCACGAEPRGRYDQLFADPIEAVGFV</sequence>
<dbReference type="AlphaFoldDB" id="A0A193BS76"/>
<reference evidence="1 2" key="1">
    <citation type="journal article" date="2015" name="Genome Announc.">
        <title>Draft Genome Sequence of Norvancomycin-Producing Strain Amycolatopsis orientalis CPCC200066.</title>
        <authorList>
            <person name="Lei X."/>
            <person name="Yuan F."/>
            <person name="Shi Y."/>
            <person name="Li X."/>
            <person name="Wang L."/>
            <person name="Hong B."/>
        </authorList>
    </citation>
    <scope>NUCLEOTIDE SEQUENCE [LARGE SCALE GENOMIC DNA]</scope>
    <source>
        <strain evidence="1 2">B-37</strain>
    </source>
</reference>
<dbReference type="Proteomes" id="UP000093695">
    <property type="component" value="Chromosome"/>
</dbReference>
<keyword evidence="2" id="KW-1185">Reference proteome</keyword>
<evidence type="ECO:0000313" key="1">
    <source>
        <dbReference type="EMBL" id="ANN15061.1"/>
    </source>
</evidence>
<dbReference type="KEGG" id="aori:SD37_04885"/>
<accession>A0A193BS76</accession>
<gene>
    <name evidence="1" type="ORF">SD37_04885</name>
</gene>
<evidence type="ECO:0000313" key="2">
    <source>
        <dbReference type="Proteomes" id="UP000093695"/>
    </source>
</evidence>
<protein>
    <submittedName>
        <fullName evidence="1">Uncharacterized protein</fullName>
    </submittedName>
</protein>
<organism evidence="1 2">
    <name type="scientific">Amycolatopsis orientalis</name>
    <name type="common">Nocardia orientalis</name>
    <dbReference type="NCBI Taxonomy" id="31958"/>
    <lineage>
        <taxon>Bacteria</taxon>
        <taxon>Bacillati</taxon>
        <taxon>Actinomycetota</taxon>
        <taxon>Actinomycetes</taxon>
        <taxon>Pseudonocardiales</taxon>
        <taxon>Pseudonocardiaceae</taxon>
        <taxon>Amycolatopsis</taxon>
    </lineage>
</organism>